<evidence type="ECO:0000256" key="2">
    <source>
        <dbReference type="ARBA" id="ARBA00012438"/>
    </source>
</evidence>
<reference evidence="10 11" key="1">
    <citation type="submission" date="2017-11" db="EMBL/GenBank/DDBJ databases">
        <title>Evolution of Phototrophy in the Chloroflexi Phylum Driven by Horizontal Gene Transfer.</title>
        <authorList>
            <person name="Ward L.M."/>
            <person name="Hemp J."/>
            <person name="Shih P.M."/>
            <person name="Mcglynn S.E."/>
            <person name="Fischer W."/>
        </authorList>
    </citation>
    <scope>NUCLEOTIDE SEQUENCE [LARGE SCALE GENOMIC DNA]</scope>
    <source>
        <strain evidence="10">CP1_1M</strain>
    </source>
</reference>
<dbReference type="EMBL" id="PGTL01000008">
    <property type="protein sequence ID" value="PJF42822.1"/>
    <property type="molecule type" value="Genomic_DNA"/>
</dbReference>
<dbReference type="SMART" id="SM00388">
    <property type="entry name" value="HisKA"/>
    <property type="match status" value="1"/>
</dbReference>
<keyword evidence="7" id="KW-0175">Coiled coil</keyword>
<keyword evidence="6" id="KW-0902">Two-component regulatory system</keyword>
<feature type="domain" description="Histidine kinase" evidence="9">
    <location>
        <begin position="877"/>
        <end position="1111"/>
    </location>
</feature>
<dbReference type="Gene3D" id="3.30.565.10">
    <property type="entry name" value="Histidine kinase-like ATPase, C-terminal domain"/>
    <property type="match status" value="1"/>
</dbReference>
<keyword evidence="8" id="KW-0812">Transmembrane</keyword>
<evidence type="ECO:0000256" key="1">
    <source>
        <dbReference type="ARBA" id="ARBA00000085"/>
    </source>
</evidence>
<keyword evidence="8" id="KW-0472">Membrane</keyword>
<organism evidence="10 11">
    <name type="scientific">Candidatus Thermofonsia Clade 1 bacterium</name>
    <dbReference type="NCBI Taxonomy" id="2364210"/>
    <lineage>
        <taxon>Bacteria</taxon>
        <taxon>Bacillati</taxon>
        <taxon>Chloroflexota</taxon>
        <taxon>Candidatus Thermofontia</taxon>
        <taxon>Candidatus Thermofonsia Clade 1</taxon>
    </lineage>
</organism>
<keyword evidence="3" id="KW-0597">Phosphoprotein</keyword>
<dbReference type="InterPro" id="IPR005467">
    <property type="entry name" value="His_kinase_dom"/>
</dbReference>
<dbReference type="PANTHER" id="PTHR43711:SF31">
    <property type="entry name" value="HISTIDINE KINASE"/>
    <property type="match status" value="1"/>
</dbReference>
<feature type="coiled-coil region" evidence="7">
    <location>
        <begin position="523"/>
        <end position="862"/>
    </location>
</feature>
<evidence type="ECO:0000259" key="9">
    <source>
        <dbReference type="PROSITE" id="PS50109"/>
    </source>
</evidence>
<keyword evidence="5" id="KW-0418">Kinase</keyword>
<dbReference type="GO" id="GO:0000155">
    <property type="term" value="F:phosphorelay sensor kinase activity"/>
    <property type="evidence" value="ECO:0007669"/>
    <property type="project" value="InterPro"/>
</dbReference>
<feature type="transmembrane region" description="Helical" evidence="8">
    <location>
        <begin position="160"/>
        <end position="180"/>
    </location>
</feature>
<evidence type="ECO:0000256" key="3">
    <source>
        <dbReference type="ARBA" id="ARBA00022553"/>
    </source>
</evidence>
<evidence type="ECO:0000256" key="6">
    <source>
        <dbReference type="ARBA" id="ARBA00023012"/>
    </source>
</evidence>
<keyword evidence="8" id="KW-1133">Transmembrane helix</keyword>
<dbReference type="Pfam" id="PF00512">
    <property type="entry name" value="HisKA"/>
    <property type="match status" value="1"/>
</dbReference>
<dbReference type="InterPro" id="IPR029016">
    <property type="entry name" value="GAF-like_dom_sf"/>
</dbReference>
<dbReference type="Pfam" id="PF02518">
    <property type="entry name" value="HATPase_c"/>
    <property type="match status" value="1"/>
</dbReference>
<dbReference type="PRINTS" id="PR00344">
    <property type="entry name" value="BCTRLSENSOR"/>
</dbReference>
<feature type="transmembrane region" description="Helical" evidence="8">
    <location>
        <begin position="15"/>
        <end position="34"/>
    </location>
</feature>
<dbReference type="SUPFAM" id="SSF55874">
    <property type="entry name" value="ATPase domain of HSP90 chaperone/DNA topoisomerase II/histidine kinase"/>
    <property type="match status" value="1"/>
</dbReference>
<dbReference type="Gene3D" id="3.30.450.40">
    <property type="match status" value="1"/>
</dbReference>
<protein>
    <recommendedName>
        <fullName evidence="2">histidine kinase</fullName>
        <ecNumber evidence="2">2.7.13.3</ecNumber>
    </recommendedName>
</protein>
<evidence type="ECO:0000313" key="11">
    <source>
        <dbReference type="Proteomes" id="UP000228947"/>
    </source>
</evidence>
<dbReference type="AlphaFoldDB" id="A0A2M8PZ48"/>
<dbReference type="SMART" id="SM00387">
    <property type="entry name" value="HATPase_c"/>
    <property type="match status" value="1"/>
</dbReference>
<feature type="coiled-coil region" evidence="7">
    <location>
        <begin position="436"/>
        <end position="498"/>
    </location>
</feature>
<feature type="transmembrane region" description="Helical" evidence="8">
    <location>
        <begin position="46"/>
        <end position="72"/>
    </location>
</feature>
<dbReference type="Gene3D" id="1.10.287.130">
    <property type="match status" value="1"/>
</dbReference>
<dbReference type="SUPFAM" id="SSF55781">
    <property type="entry name" value="GAF domain-like"/>
    <property type="match status" value="1"/>
</dbReference>
<evidence type="ECO:0000256" key="5">
    <source>
        <dbReference type="ARBA" id="ARBA00022777"/>
    </source>
</evidence>
<dbReference type="InterPro" id="IPR036097">
    <property type="entry name" value="HisK_dim/P_sf"/>
</dbReference>
<dbReference type="Proteomes" id="UP000228947">
    <property type="component" value="Unassembled WGS sequence"/>
</dbReference>
<dbReference type="InterPro" id="IPR003661">
    <property type="entry name" value="HisK_dim/P_dom"/>
</dbReference>
<dbReference type="InterPro" id="IPR004358">
    <property type="entry name" value="Sig_transdc_His_kin-like_C"/>
</dbReference>
<feature type="transmembrane region" description="Helical" evidence="8">
    <location>
        <begin position="121"/>
        <end position="140"/>
    </location>
</feature>
<comment type="caution">
    <text evidence="10">The sequence shown here is derived from an EMBL/GenBank/DDBJ whole genome shotgun (WGS) entry which is preliminary data.</text>
</comment>
<evidence type="ECO:0000256" key="4">
    <source>
        <dbReference type="ARBA" id="ARBA00022679"/>
    </source>
</evidence>
<dbReference type="SUPFAM" id="SSF47384">
    <property type="entry name" value="Homodimeric domain of signal transducing histidine kinase"/>
    <property type="match status" value="1"/>
</dbReference>
<gene>
    <name evidence="10" type="ORF">CUN50_02730</name>
</gene>
<name>A0A2M8PZ48_9CHLR</name>
<dbReference type="EC" id="2.7.13.3" evidence="2"/>
<feature type="transmembrane region" description="Helical" evidence="8">
    <location>
        <begin position="192"/>
        <end position="210"/>
    </location>
</feature>
<accession>A0A2M8PZ48</accession>
<dbReference type="PANTHER" id="PTHR43711">
    <property type="entry name" value="TWO-COMPONENT HISTIDINE KINASE"/>
    <property type="match status" value="1"/>
</dbReference>
<dbReference type="PROSITE" id="PS50109">
    <property type="entry name" value="HIS_KIN"/>
    <property type="match status" value="1"/>
</dbReference>
<evidence type="ECO:0000256" key="8">
    <source>
        <dbReference type="SAM" id="Phobius"/>
    </source>
</evidence>
<dbReference type="InterPro" id="IPR036890">
    <property type="entry name" value="HATPase_C_sf"/>
</dbReference>
<feature type="transmembrane region" description="Helical" evidence="8">
    <location>
        <begin position="84"/>
        <end position="101"/>
    </location>
</feature>
<sequence length="1115" mass="123391">MAPDLLTLFAEPSVALLYFMAMLLLSGAAFFMALGQRLRGAQERAAATYTWASLGVLAAWLALMDGALAVLISRQPSAAIMPPLERAVMALAVIFSGYAFWRAESASVLPADHSRKRRITASALLLWALLAILAAAYAYTAYAWYTAFEPQAAFNQSPLGMAWMLGSAALCALWTLLLLLSFRRVPDAPLKLLFCLVLLAGYGYNAYGILSQQIGGNEVGILRLAFLIAMPLLPVAIYRMVVRRLVQLADERAAQAAVSTLTNISTNLLDTTVDRESMTLLKAIGTMIERESPEDLPRQIAIAAASVVKADIAALLVVDDQEYADVLAAFDVVQQRAIAAMALKLDEQPTLQQALSSRLQQCLSADQNLNEMVDLYTRLDIQKIGPVYFQPLTREGDLVGVLVVALPYTQRNLRESERRLLESIAPAAARLLLISREAQRARLEAQRNAAQALLESADSAEQPLSSTASVRAEMQASLELARNQINELSALVRELQIELDYERSRIAEIVADDPEGLSISQRIEKMATERRRLEAEREQLVQALQEAQAQLASASGSDDEMLRTVVRVLQQERDDLLAQKEMLERQLIEIRKGGNTAPAMLRDLLMRQSEERARLEAERDQLRAQLTDVEAQLRALGIEGGTSALLTTLASLTDERSRYKAQAERAAQERDTLRAELQRMRDLIATAEEREAKIAALENELRRLAGDREALARQRDSLRQDREATQSEREQWEALRTRMVAEMSALQQDLEAALYNYKRAAAERDKLKEQMAALQNERDKLTASYAALQNERDQLLARLEGNREVLQQLGAEGIGTLKTMIDDLTEERSELEHQLLRAQNQIQQLREQLDEARRKLNAAKQAPPSAAHAETLEVLLSMAQELRTPLGAITAYVDLLLNESVGLLGDLQRQFLLRVKANAERLATLIEEFVRVVAIDSGQVKLHMAQLDLSEVIDDAITATQTQFLEKGITLRLNLPNQLPPVQGDRNALQQVLVELLSNAYRASPDDGEVLLSAQHERAFRPPTLNGKPAEPAEMVVISVRDFGGGVPSEDRARVFSRLFRADTPLIPGLGDTGVGLSIARALTEAHHGYLWFESERGQSSTFTLALPVQAPKAG</sequence>
<comment type="catalytic activity">
    <reaction evidence="1">
        <text>ATP + protein L-histidine = ADP + protein N-phospho-L-histidine.</text>
        <dbReference type="EC" id="2.7.13.3"/>
    </reaction>
</comment>
<keyword evidence="4" id="KW-0808">Transferase</keyword>
<evidence type="ECO:0000256" key="7">
    <source>
        <dbReference type="SAM" id="Coils"/>
    </source>
</evidence>
<evidence type="ECO:0000313" key="10">
    <source>
        <dbReference type="EMBL" id="PJF42822.1"/>
    </source>
</evidence>
<proteinExistence type="predicted"/>
<dbReference type="CDD" id="cd00082">
    <property type="entry name" value="HisKA"/>
    <property type="match status" value="1"/>
</dbReference>
<dbReference type="InterPro" id="IPR050736">
    <property type="entry name" value="Sensor_HK_Regulatory"/>
</dbReference>
<dbReference type="InterPro" id="IPR003594">
    <property type="entry name" value="HATPase_dom"/>
</dbReference>